<feature type="region of interest" description="Disordered" evidence="1">
    <location>
        <begin position="1"/>
        <end position="107"/>
    </location>
</feature>
<comment type="caution">
    <text evidence="2">The sequence shown here is derived from an EMBL/GenBank/DDBJ whole genome shotgun (WGS) entry which is preliminary data.</text>
</comment>
<organism evidence="2 3">
    <name type="scientific">Eschrichtius robustus</name>
    <name type="common">California gray whale</name>
    <name type="synonym">Eschrichtius gibbosus</name>
    <dbReference type="NCBI Taxonomy" id="9764"/>
    <lineage>
        <taxon>Eukaryota</taxon>
        <taxon>Metazoa</taxon>
        <taxon>Chordata</taxon>
        <taxon>Craniata</taxon>
        <taxon>Vertebrata</taxon>
        <taxon>Euteleostomi</taxon>
        <taxon>Mammalia</taxon>
        <taxon>Eutheria</taxon>
        <taxon>Laurasiatheria</taxon>
        <taxon>Artiodactyla</taxon>
        <taxon>Whippomorpha</taxon>
        <taxon>Cetacea</taxon>
        <taxon>Mysticeti</taxon>
        <taxon>Eschrichtiidae</taxon>
        <taxon>Eschrichtius</taxon>
    </lineage>
</organism>
<gene>
    <name evidence="2" type="ORF">J1605_010220</name>
</gene>
<evidence type="ECO:0000313" key="2">
    <source>
        <dbReference type="EMBL" id="KAJ8782241.1"/>
    </source>
</evidence>
<dbReference type="Proteomes" id="UP001159641">
    <property type="component" value="Unassembled WGS sequence"/>
</dbReference>
<evidence type="ECO:0000256" key="1">
    <source>
        <dbReference type="SAM" id="MobiDB-lite"/>
    </source>
</evidence>
<name>A0AB34GTX2_ESCRO</name>
<protein>
    <submittedName>
        <fullName evidence="2">Uncharacterized protein</fullName>
    </submittedName>
</protein>
<sequence>MKLQSVHQLLQESKTKQGVRRSNRGTCLPPPQVAIGTPSDPVPGPGLLGSEPVPPDRPGLQLITGSVTPTPGHIPHLPTPATARGSSLRAGNPLMQKTGRTDSKDSE</sequence>
<evidence type="ECO:0000313" key="3">
    <source>
        <dbReference type="Proteomes" id="UP001159641"/>
    </source>
</evidence>
<feature type="compositionally biased region" description="Polar residues" evidence="1">
    <location>
        <begin position="1"/>
        <end position="12"/>
    </location>
</feature>
<dbReference type="EMBL" id="JAIQCJ010002113">
    <property type="protein sequence ID" value="KAJ8782241.1"/>
    <property type="molecule type" value="Genomic_DNA"/>
</dbReference>
<proteinExistence type="predicted"/>
<keyword evidence="3" id="KW-1185">Reference proteome</keyword>
<dbReference type="AlphaFoldDB" id="A0AB34GTX2"/>
<reference evidence="2 3" key="1">
    <citation type="submission" date="2022-11" db="EMBL/GenBank/DDBJ databases">
        <title>Whole genome sequence of Eschrichtius robustus ER-17-0199.</title>
        <authorList>
            <person name="Bruniche-Olsen A."/>
            <person name="Black A.N."/>
            <person name="Fields C.J."/>
            <person name="Walden K."/>
            <person name="Dewoody J.A."/>
        </authorList>
    </citation>
    <scope>NUCLEOTIDE SEQUENCE [LARGE SCALE GENOMIC DNA]</scope>
    <source>
        <strain evidence="2">ER-17-0199</strain>
        <tissue evidence="2">Blubber</tissue>
    </source>
</reference>
<accession>A0AB34GTX2</accession>